<dbReference type="AlphaFoldDB" id="A0A0B0PJW5"/>
<name>A0A0B0PJW5_GOSAR</name>
<keyword evidence="2" id="KW-1185">Reference proteome</keyword>
<protein>
    <submittedName>
        <fullName evidence="1">Dystonin</fullName>
    </submittedName>
</protein>
<sequence length="68" mass="7807">MKVLNEASRLYTASWVRDIGLDLRPNDYKKYDGIKVIVVREGMEALRPALQSLDMTRAFAYRDALKSS</sequence>
<evidence type="ECO:0000313" key="2">
    <source>
        <dbReference type="Proteomes" id="UP000032142"/>
    </source>
</evidence>
<proteinExistence type="predicted"/>
<evidence type="ECO:0000313" key="1">
    <source>
        <dbReference type="EMBL" id="KHG24724.1"/>
    </source>
</evidence>
<accession>A0A0B0PJW5</accession>
<organism evidence="1 2">
    <name type="scientific">Gossypium arboreum</name>
    <name type="common">Tree cotton</name>
    <name type="synonym">Gossypium nanking</name>
    <dbReference type="NCBI Taxonomy" id="29729"/>
    <lineage>
        <taxon>Eukaryota</taxon>
        <taxon>Viridiplantae</taxon>
        <taxon>Streptophyta</taxon>
        <taxon>Embryophyta</taxon>
        <taxon>Tracheophyta</taxon>
        <taxon>Spermatophyta</taxon>
        <taxon>Magnoliopsida</taxon>
        <taxon>eudicotyledons</taxon>
        <taxon>Gunneridae</taxon>
        <taxon>Pentapetalae</taxon>
        <taxon>rosids</taxon>
        <taxon>malvids</taxon>
        <taxon>Malvales</taxon>
        <taxon>Malvaceae</taxon>
        <taxon>Malvoideae</taxon>
        <taxon>Gossypium</taxon>
    </lineage>
</organism>
<dbReference type="EMBL" id="KN429873">
    <property type="protein sequence ID" value="KHG24724.1"/>
    <property type="molecule type" value="Genomic_DNA"/>
</dbReference>
<gene>
    <name evidence="1" type="ORF">F383_02549</name>
</gene>
<dbReference type="PANTHER" id="PTHR36064">
    <property type="entry name" value="EMBRYO DEFECTIVE 2735"/>
    <property type="match status" value="1"/>
</dbReference>
<dbReference type="Proteomes" id="UP000032142">
    <property type="component" value="Unassembled WGS sequence"/>
</dbReference>
<reference evidence="2" key="1">
    <citation type="submission" date="2014-09" db="EMBL/GenBank/DDBJ databases">
        <authorList>
            <person name="Mudge J."/>
            <person name="Ramaraj T."/>
            <person name="Lindquist I.E."/>
            <person name="Bharti A.K."/>
            <person name="Sundararajan A."/>
            <person name="Cameron C.T."/>
            <person name="Woodward J.E."/>
            <person name="May G.D."/>
            <person name="Brubaker C."/>
            <person name="Broadhvest J."/>
            <person name="Wilkins T.A."/>
        </authorList>
    </citation>
    <scope>NUCLEOTIDE SEQUENCE</scope>
    <source>
        <strain evidence="2">cv. AKA8401</strain>
    </source>
</reference>